<gene>
    <name evidence="2" type="ORF">M9458_017248</name>
</gene>
<reference evidence="2 3" key="1">
    <citation type="submission" date="2024-05" db="EMBL/GenBank/DDBJ databases">
        <title>Genome sequencing and assembly of Indian major carp, Cirrhinus mrigala (Hamilton, 1822).</title>
        <authorList>
            <person name="Mohindra V."/>
            <person name="Chowdhury L.M."/>
            <person name="Lal K."/>
            <person name="Jena J.K."/>
        </authorList>
    </citation>
    <scope>NUCLEOTIDE SEQUENCE [LARGE SCALE GENOMIC DNA]</scope>
    <source>
        <strain evidence="2">CM1030</strain>
        <tissue evidence="2">Blood</tissue>
    </source>
</reference>
<feature type="non-terminal residue" evidence="2">
    <location>
        <position position="1"/>
    </location>
</feature>
<name>A0ABD0QHI5_CIRMR</name>
<organism evidence="2 3">
    <name type="scientific">Cirrhinus mrigala</name>
    <name type="common">Mrigala</name>
    <dbReference type="NCBI Taxonomy" id="683832"/>
    <lineage>
        <taxon>Eukaryota</taxon>
        <taxon>Metazoa</taxon>
        <taxon>Chordata</taxon>
        <taxon>Craniata</taxon>
        <taxon>Vertebrata</taxon>
        <taxon>Euteleostomi</taxon>
        <taxon>Actinopterygii</taxon>
        <taxon>Neopterygii</taxon>
        <taxon>Teleostei</taxon>
        <taxon>Ostariophysi</taxon>
        <taxon>Cypriniformes</taxon>
        <taxon>Cyprinidae</taxon>
        <taxon>Labeoninae</taxon>
        <taxon>Labeonini</taxon>
        <taxon>Cirrhinus</taxon>
    </lineage>
</organism>
<evidence type="ECO:0000256" key="1">
    <source>
        <dbReference type="SAM" id="MobiDB-lite"/>
    </source>
</evidence>
<feature type="compositionally biased region" description="Polar residues" evidence="1">
    <location>
        <begin position="83"/>
        <end position="97"/>
    </location>
</feature>
<keyword evidence="3" id="KW-1185">Reference proteome</keyword>
<proteinExistence type="predicted"/>
<evidence type="ECO:0000313" key="2">
    <source>
        <dbReference type="EMBL" id="KAL0185578.1"/>
    </source>
</evidence>
<dbReference type="AlphaFoldDB" id="A0ABD0QHI5"/>
<feature type="compositionally biased region" description="Polar residues" evidence="1">
    <location>
        <begin position="46"/>
        <end position="60"/>
    </location>
</feature>
<feature type="non-terminal residue" evidence="2">
    <location>
        <position position="112"/>
    </location>
</feature>
<dbReference type="EMBL" id="JAMKFB020000008">
    <property type="protein sequence ID" value="KAL0185578.1"/>
    <property type="molecule type" value="Genomic_DNA"/>
</dbReference>
<sequence length="112" mass="12202">SKGMPPRERSRENFIAFVEWVLEKNGPYFSICPTMEDISSPIPEPDTSQLSSCCNEQVPDSTVDGEPKPAMTEPIIAPEPELQESSDQVCEPVTSSVPEGVLGNPSHTPDTE</sequence>
<protein>
    <submittedName>
        <fullName evidence="2">Uncharacterized protein</fullName>
    </submittedName>
</protein>
<accession>A0ABD0QHI5</accession>
<dbReference type="Proteomes" id="UP001529510">
    <property type="component" value="Unassembled WGS sequence"/>
</dbReference>
<comment type="caution">
    <text evidence="2">The sequence shown here is derived from an EMBL/GenBank/DDBJ whole genome shotgun (WGS) entry which is preliminary data.</text>
</comment>
<evidence type="ECO:0000313" key="3">
    <source>
        <dbReference type="Proteomes" id="UP001529510"/>
    </source>
</evidence>
<feature type="region of interest" description="Disordered" evidence="1">
    <location>
        <begin position="39"/>
        <end position="112"/>
    </location>
</feature>